<evidence type="ECO:0000313" key="18">
    <source>
        <dbReference type="EMBL" id="QDU06924.1"/>
    </source>
</evidence>
<dbReference type="PANTHER" id="PTHR14269">
    <property type="entry name" value="CDP-DIACYLGLYCEROL--GLYCEROL-3-PHOSPHATE 3-PHOSPHATIDYLTRANSFERASE-RELATED"/>
    <property type="match status" value="1"/>
</dbReference>
<feature type="signal peptide" evidence="17">
    <location>
        <begin position="1"/>
        <end position="20"/>
    </location>
</feature>
<dbReference type="GO" id="GO:0003882">
    <property type="term" value="F:CDP-diacylglycerol-serine O-phosphatidyltransferase activity"/>
    <property type="evidence" value="ECO:0007669"/>
    <property type="project" value="UniProtKB-EC"/>
</dbReference>
<dbReference type="RefSeq" id="WP_145170483.1">
    <property type="nucleotide sequence ID" value="NZ_CP037422.1"/>
</dbReference>
<keyword evidence="13" id="KW-1208">Phospholipid metabolism</keyword>
<evidence type="ECO:0000256" key="13">
    <source>
        <dbReference type="ARBA" id="ARBA00023264"/>
    </source>
</evidence>
<dbReference type="InterPro" id="IPR004533">
    <property type="entry name" value="CDP-diaglyc--ser_O-PTrfase"/>
</dbReference>
<keyword evidence="9 16" id="KW-1133">Transmembrane helix</keyword>
<evidence type="ECO:0000256" key="17">
    <source>
        <dbReference type="SAM" id="SignalP"/>
    </source>
</evidence>
<evidence type="ECO:0000256" key="9">
    <source>
        <dbReference type="ARBA" id="ARBA00022989"/>
    </source>
</evidence>
<dbReference type="PANTHER" id="PTHR14269:SF61">
    <property type="entry name" value="CDP-DIACYLGLYCEROL--SERINE O-PHOSPHATIDYLTRANSFERASE"/>
    <property type="match status" value="1"/>
</dbReference>
<keyword evidence="6" id="KW-0444">Lipid biosynthesis</keyword>
<evidence type="ECO:0000256" key="6">
    <source>
        <dbReference type="ARBA" id="ARBA00022516"/>
    </source>
</evidence>
<evidence type="ECO:0000256" key="2">
    <source>
        <dbReference type="ARBA" id="ARBA00004127"/>
    </source>
</evidence>
<evidence type="ECO:0000256" key="7">
    <source>
        <dbReference type="ARBA" id="ARBA00022679"/>
    </source>
</evidence>
<keyword evidence="10" id="KW-0443">Lipid metabolism</keyword>
<feature type="transmembrane region" description="Helical" evidence="16">
    <location>
        <begin position="200"/>
        <end position="225"/>
    </location>
</feature>
<evidence type="ECO:0000256" key="11">
    <source>
        <dbReference type="ARBA" id="ARBA00023136"/>
    </source>
</evidence>
<dbReference type="InterPro" id="IPR000462">
    <property type="entry name" value="CDP-OH_P_trans"/>
</dbReference>
<feature type="transmembrane region" description="Helical" evidence="16">
    <location>
        <begin position="63"/>
        <end position="81"/>
    </location>
</feature>
<evidence type="ECO:0000256" key="14">
    <source>
        <dbReference type="ARBA" id="ARBA00032361"/>
    </source>
</evidence>
<dbReference type="Gene3D" id="1.20.120.1760">
    <property type="match status" value="1"/>
</dbReference>
<dbReference type="GO" id="GO:0008654">
    <property type="term" value="P:phospholipid biosynthetic process"/>
    <property type="evidence" value="ECO:0007669"/>
    <property type="project" value="UniProtKB-KW"/>
</dbReference>
<protein>
    <recommendedName>
        <fullName evidence="5">CDP-diacylglycerol--serine O-phosphatidyltransferase</fullName>
        <ecNumber evidence="4">2.7.8.8</ecNumber>
    </recommendedName>
    <alternativeName>
        <fullName evidence="14">Phosphatidylserine synthase</fullName>
    </alternativeName>
</protein>
<evidence type="ECO:0000256" key="10">
    <source>
        <dbReference type="ARBA" id="ARBA00023098"/>
    </source>
</evidence>
<evidence type="ECO:0000256" key="1">
    <source>
        <dbReference type="ARBA" id="ARBA00000287"/>
    </source>
</evidence>
<dbReference type="InterPro" id="IPR048254">
    <property type="entry name" value="CDP_ALCOHOL_P_TRANSF_CS"/>
</dbReference>
<comment type="subcellular location">
    <subcellularLocation>
        <location evidence="2">Endomembrane system</location>
        <topology evidence="2">Multi-pass membrane protein</topology>
    </subcellularLocation>
</comment>
<dbReference type="PROSITE" id="PS00379">
    <property type="entry name" value="CDP_ALCOHOL_P_TRANSF"/>
    <property type="match status" value="1"/>
</dbReference>
<comment type="catalytic activity">
    <reaction evidence="1">
        <text>a CDP-1,2-diacyl-sn-glycerol + L-serine = a 1,2-diacyl-sn-glycero-3-phospho-L-serine + CMP + H(+)</text>
        <dbReference type="Rhea" id="RHEA:16913"/>
        <dbReference type="ChEBI" id="CHEBI:15378"/>
        <dbReference type="ChEBI" id="CHEBI:33384"/>
        <dbReference type="ChEBI" id="CHEBI:57262"/>
        <dbReference type="ChEBI" id="CHEBI:58332"/>
        <dbReference type="ChEBI" id="CHEBI:60377"/>
        <dbReference type="EC" id="2.7.8.8"/>
    </reaction>
</comment>
<gene>
    <name evidence="18" type="ORF">V202x_02680</name>
</gene>
<dbReference type="GO" id="GO:0012505">
    <property type="term" value="C:endomembrane system"/>
    <property type="evidence" value="ECO:0007669"/>
    <property type="project" value="UniProtKB-SubCell"/>
</dbReference>
<evidence type="ECO:0000256" key="5">
    <source>
        <dbReference type="ARBA" id="ARBA00017171"/>
    </source>
</evidence>
<sequence length="295" mass="32371" precursor="true">MKKRKLIAVLPTLLTLGNAACGFGAITYAAKVGPEYLGQAANGGGLTRILGTSPGIYNSFDNQHLFVAAVLIFVAMLFDALDGSAARWANQTSEFGAQLDSLCDAISFGIAPAFLMLQMVQFRTEYHPRLLWVIALLFAVCTILRLARFNVETDEDDTHEGFSGLPSPAAAGTVASFPIAMRGLQRLAEDSEPESFAQTVSLWLIPAVEMSLPWITLAVAALMVTRIQYAHVFNQLFTGQRSRRHVIQLVFSFALIFLVRELAIPVLFCYFAFSAPIHAFWGEVISGRLYKSKQI</sequence>
<dbReference type="AlphaFoldDB" id="A0A517WNU0"/>
<evidence type="ECO:0000256" key="12">
    <source>
        <dbReference type="ARBA" id="ARBA00023209"/>
    </source>
</evidence>
<evidence type="ECO:0000256" key="8">
    <source>
        <dbReference type="ARBA" id="ARBA00022692"/>
    </source>
</evidence>
<keyword evidence="17" id="KW-0732">Signal</keyword>
<keyword evidence="12" id="KW-0594">Phospholipid biosynthesis</keyword>
<dbReference type="InterPro" id="IPR050324">
    <property type="entry name" value="CDP-alcohol_PTase-I"/>
</dbReference>
<dbReference type="GO" id="GO:0016020">
    <property type="term" value="C:membrane"/>
    <property type="evidence" value="ECO:0007669"/>
    <property type="project" value="InterPro"/>
</dbReference>
<evidence type="ECO:0000313" key="19">
    <source>
        <dbReference type="Proteomes" id="UP000318384"/>
    </source>
</evidence>
<keyword evidence="11 16" id="KW-0472">Membrane</keyword>
<name>A0A517WNU0_9PLAN</name>
<organism evidence="18 19">
    <name type="scientific">Gimesia aquarii</name>
    <dbReference type="NCBI Taxonomy" id="2527964"/>
    <lineage>
        <taxon>Bacteria</taxon>
        <taxon>Pseudomonadati</taxon>
        <taxon>Planctomycetota</taxon>
        <taxon>Planctomycetia</taxon>
        <taxon>Planctomycetales</taxon>
        <taxon>Planctomycetaceae</taxon>
        <taxon>Gimesia</taxon>
    </lineage>
</organism>
<comment type="similarity">
    <text evidence="3 15">Belongs to the CDP-alcohol phosphatidyltransferase class-I family.</text>
</comment>
<evidence type="ECO:0000256" key="16">
    <source>
        <dbReference type="SAM" id="Phobius"/>
    </source>
</evidence>
<feature type="chain" id="PRO_5022178132" description="CDP-diacylglycerol--serine O-phosphatidyltransferase" evidence="17">
    <location>
        <begin position="21"/>
        <end position="295"/>
    </location>
</feature>
<dbReference type="OrthoDB" id="9777147at2"/>
<keyword evidence="7 15" id="KW-0808">Transferase</keyword>
<feature type="transmembrane region" description="Helical" evidence="16">
    <location>
        <begin position="130"/>
        <end position="149"/>
    </location>
</feature>
<dbReference type="Proteomes" id="UP000318384">
    <property type="component" value="Chromosome"/>
</dbReference>
<keyword evidence="19" id="KW-1185">Reference proteome</keyword>
<reference evidence="18 19" key="1">
    <citation type="submission" date="2019-03" db="EMBL/GenBank/DDBJ databases">
        <title>Deep-cultivation of Planctomycetes and their phenomic and genomic characterization uncovers novel biology.</title>
        <authorList>
            <person name="Wiegand S."/>
            <person name="Jogler M."/>
            <person name="Boedeker C."/>
            <person name="Pinto D."/>
            <person name="Vollmers J."/>
            <person name="Rivas-Marin E."/>
            <person name="Kohn T."/>
            <person name="Peeters S.H."/>
            <person name="Heuer A."/>
            <person name="Rast P."/>
            <person name="Oberbeckmann S."/>
            <person name="Bunk B."/>
            <person name="Jeske O."/>
            <person name="Meyerdierks A."/>
            <person name="Storesund J.E."/>
            <person name="Kallscheuer N."/>
            <person name="Luecker S."/>
            <person name="Lage O.M."/>
            <person name="Pohl T."/>
            <person name="Merkel B.J."/>
            <person name="Hornburger P."/>
            <person name="Mueller R.-W."/>
            <person name="Bruemmer F."/>
            <person name="Labrenz M."/>
            <person name="Spormann A.M."/>
            <person name="Op den Camp H."/>
            <person name="Overmann J."/>
            <person name="Amann R."/>
            <person name="Jetten M.S.M."/>
            <person name="Mascher T."/>
            <person name="Medema M.H."/>
            <person name="Devos D.P."/>
            <person name="Kaster A.-K."/>
            <person name="Ovreas L."/>
            <person name="Rohde M."/>
            <person name="Galperin M.Y."/>
            <person name="Jogler C."/>
        </authorList>
    </citation>
    <scope>NUCLEOTIDE SEQUENCE [LARGE SCALE GENOMIC DNA]</scope>
    <source>
        <strain evidence="18 19">V202</strain>
    </source>
</reference>
<evidence type="ECO:0000256" key="15">
    <source>
        <dbReference type="RuleBase" id="RU003750"/>
    </source>
</evidence>
<dbReference type="EMBL" id="CP037422">
    <property type="protein sequence ID" value="QDU06924.1"/>
    <property type="molecule type" value="Genomic_DNA"/>
</dbReference>
<proteinExistence type="inferred from homology"/>
<dbReference type="EC" id="2.7.8.8" evidence="4"/>
<dbReference type="NCBIfam" id="TIGR00473">
    <property type="entry name" value="pssA"/>
    <property type="match status" value="1"/>
</dbReference>
<feature type="transmembrane region" description="Helical" evidence="16">
    <location>
        <begin position="246"/>
        <end position="273"/>
    </location>
</feature>
<keyword evidence="8 16" id="KW-0812">Transmembrane</keyword>
<dbReference type="Pfam" id="PF01066">
    <property type="entry name" value="CDP-OH_P_transf"/>
    <property type="match status" value="1"/>
</dbReference>
<evidence type="ECO:0000256" key="4">
    <source>
        <dbReference type="ARBA" id="ARBA00013174"/>
    </source>
</evidence>
<accession>A0A517WNU0</accession>
<dbReference type="InterPro" id="IPR043130">
    <property type="entry name" value="CDP-OH_PTrfase_TM_dom"/>
</dbReference>
<evidence type="ECO:0000256" key="3">
    <source>
        <dbReference type="ARBA" id="ARBA00010441"/>
    </source>
</evidence>